<dbReference type="InParanoid" id="K3XMU0"/>
<evidence type="ECO:0000256" key="1">
    <source>
        <dbReference type="SAM" id="MobiDB-lite"/>
    </source>
</evidence>
<feature type="region of interest" description="Disordered" evidence="1">
    <location>
        <begin position="29"/>
        <end position="88"/>
    </location>
</feature>
<proteinExistence type="predicted"/>
<dbReference type="EMBL" id="AGNK02003216">
    <property type="status" value="NOT_ANNOTATED_CDS"/>
    <property type="molecule type" value="Genomic_DNA"/>
</dbReference>
<dbReference type="OMA" id="SSPCCAR"/>
<sequence>MRLSAGTTSQLLYPASSPCCARTQCRAPSARRGPHVAPPTGAAATHNSTAGALRRGGHGGAGRGRGGDEPTTPLDLPHPPSPPASFIAVTDLPPLVPQAGDASPYLEAASPSPPVHITAVGMASSGNDLGLQQLANNSKYCPHAPTSILFLPTPQ</sequence>
<protein>
    <submittedName>
        <fullName evidence="2">Uncharacterized protein</fullName>
    </submittedName>
</protein>
<name>K3XMU0_SETIT</name>
<dbReference type="AlphaFoldDB" id="K3XMU0"/>
<evidence type="ECO:0000313" key="2">
    <source>
        <dbReference type="EnsemblPlants" id="KQL06008"/>
    </source>
</evidence>
<evidence type="ECO:0000313" key="3">
    <source>
        <dbReference type="Proteomes" id="UP000004995"/>
    </source>
</evidence>
<reference evidence="3" key="1">
    <citation type="journal article" date="2012" name="Nat. Biotechnol.">
        <title>Reference genome sequence of the model plant Setaria.</title>
        <authorList>
            <person name="Bennetzen J.L."/>
            <person name="Schmutz J."/>
            <person name="Wang H."/>
            <person name="Percifield R."/>
            <person name="Hawkins J."/>
            <person name="Pontaroli A.C."/>
            <person name="Estep M."/>
            <person name="Feng L."/>
            <person name="Vaughn J.N."/>
            <person name="Grimwood J."/>
            <person name="Jenkins J."/>
            <person name="Barry K."/>
            <person name="Lindquist E."/>
            <person name="Hellsten U."/>
            <person name="Deshpande S."/>
            <person name="Wang X."/>
            <person name="Wu X."/>
            <person name="Mitros T."/>
            <person name="Triplett J."/>
            <person name="Yang X."/>
            <person name="Ye C.Y."/>
            <person name="Mauro-Herrera M."/>
            <person name="Wang L."/>
            <person name="Li P."/>
            <person name="Sharma M."/>
            <person name="Sharma R."/>
            <person name="Ronald P.C."/>
            <person name="Panaud O."/>
            <person name="Kellogg E.A."/>
            <person name="Brutnell T.P."/>
            <person name="Doust A.N."/>
            <person name="Tuskan G.A."/>
            <person name="Rokhsar D."/>
            <person name="Devos K.M."/>
        </authorList>
    </citation>
    <scope>NUCLEOTIDE SEQUENCE [LARGE SCALE GENOMIC DNA]</scope>
    <source>
        <strain evidence="3">cv. Yugu1</strain>
    </source>
</reference>
<reference evidence="2" key="2">
    <citation type="submission" date="2018-08" db="UniProtKB">
        <authorList>
            <consortium name="EnsemblPlants"/>
        </authorList>
    </citation>
    <scope>IDENTIFICATION</scope>
    <source>
        <strain evidence="2">Yugu1</strain>
    </source>
</reference>
<dbReference type="Gramene" id="KQL06008">
    <property type="protein sequence ID" value="KQL06008"/>
    <property type="gene ID" value="SETIT_003213mg"/>
</dbReference>
<dbReference type="EnsemblPlants" id="KQL06008">
    <property type="protein sequence ID" value="KQL06008"/>
    <property type="gene ID" value="SETIT_003213mg"/>
</dbReference>
<keyword evidence="3" id="KW-1185">Reference proteome</keyword>
<dbReference type="HOGENOM" id="CLU_1698525_0_0_1"/>
<dbReference type="Proteomes" id="UP000004995">
    <property type="component" value="Unassembled WGS sequence"/>
</dbReference>
<accession>K3XMU0</accession>
<organism evidence="2 3">
    <name type="scientific">Setaria italica</name>
    <name type="common">Foxtail millet</name>
    <name type="synonym">Panicum italicum</name>
    <dbReference type="NCBI Taxonomy" id="4555"/>
    <lineage>
        <taxon>Eukaryota</taxon>
        <taxon>Viridiplantae</taxon>
        <taxon>Streptophyta</taxon>
        <taxon>Embryophyta</taxon>
        <taxon>Tracheophyta</taxon>
        <taxon>Spermatophyta</taxon>
        <taxon>Magnoliopsida</taxon>
        <taxon>Liliopsida</taxon>
        <taxon>Poales</taxon>
        <taxon>Poaceae</taxon>
        <taxon>PACMAD clade</taxon>
        <taxon>Panicoideae</taxon>
        <taxon>Panicodae</taxon>
        <taxon>Paniceae</taxon>
        <taxon>Cenchrinae</taxon>
        <taxon>Setaria</taxon>
    </lineage>
</organism>